<dbReference type="Gene3D" id="2.60.40.790">
    <property type="match status" value="1"/>
</dbReference>
<feature type="domain" description="CS" evidence="3">
    <location>
        <begin position="801"/>
        <end position="891"/>
    </location>
</feature>
<evidence type="ECO:0000313" key="5">
    <source>
        <dbReference type="Proteomes" id="UP000242942"/>
    </source>
</evidence>
<reference evidence="4 5" key="1">
    <citation type="submission" date="2016-06" db="EMBL/GenBank/DDBJ databases">
        <authorList>
            <consortium name="Pathogen Informatics"/>
        </authorList>
    </citation>
    <scope>NUCLEOTIDE SEQUENCE [LARGE SCALE GENOMIC DNA]</scope>
    <source>
        <strain evidence="4">PocGH01</strain>
    </source>
</reference>
<feature type="compositionally biased region" description="Low complexity" evidence="1">
    <location>
        <begin position="600"/>
        <end position="615"/>
    </location>
</feature>
<dbReference type="Proteomes" id="UP000242942">
    <property type="component" value="Chromosome 8"/>
</dbReference>
<dbReference type="SUPFAM" id="SSF49764">
    <property type="entry name" value="HSP20-like chaperones"/>
    <property type="match status" value="1"/>
</dbReference>
<feature type="chain" id="PRO_5008921498" description="CS domain-containing protein" evidence="2">
    <location>
        <begin position="20"/>
        <end position="931"/>
    </location>
</feature>
<evidence type="ECO:0000313" key="4">
    <source>
        <dbReference type="EMBL" id="SCP04227.1"/>
    </source>
</evidence>
<dbReference type="PROSITE" id="PS51203">
    <property type="entry name" value="CS"/>
    <property type="match status" value="1"/>
</dbReference>
<dbReference type="EMBL" id="LT594589">
    <property type="protein sequence ID" value="SCP04227.1"/>
    <property type="molecule type" value="Genomic_DNA"/>
</dbReference>
<dbReference type="AlphaFoldDB" id="A0A1D3TH09"/>
<accession>A0A1D3TH09</accession>
<protein>
    <recommendedName>
        <fullName evidence="3">CS domain-containing protein</fullName>
    </recommendedName>
</protein>
<feature type="compositionally biased region" description="Basic and acidic residues" evidence="1">
    <location>
        <begin position="189"/>
        <end position="210"/>
    </location>
</feature>
<dbReference type="VEuPathDB" id="PlasmoDB:POWCR01_080030200"/>
<dbReference type="InterPro" id="IPR007052">
    <property type="entry name" value="CS_dom"/>
</dbReference>
<organism evidence="4 5">
    <name type="scientific">Plasmodium ovale</name>
    <name type="common">malaria parasite P. ovale</name>
    <dbReference type="NCBI Taxonomy" id="36330"/>
    <lineage>
        <taxon>Eukaryota</taxon>
        <taxon>Sar</taxon>
        <taxon>Alveolata</taxon>
        <taxon>Apicomplexa</taxon>
        <taxon>Aconoidasida</taxon>
        <taxon>Haemosporida</taxon>
        <taxon>Plasmodiidae</taxon>
        <taxon>Plasmodium</taxon>
        <taxon>Plasmodium (Plasmodium)</taxon>
    </lineage>
</organism>
<feature type="region of interest" description="Disordered" evidence="1">
    <location>
        <begin position="585"/>
        <end position="707"/>
    </location>
</feature>
<dbReference type="VEuPathDB" id="PlasmoDB:PocGH01_08032100"/>
<dbReference type="OrthoDB" id="385175at2759"/>
<evidence type="ECO:0000259" key="3">
    <source>
        <dbReference type="PROSITE" id="PS51203"/>
    </source>
</evidence>
<sequence length="931" mass="107017">MTILCVFFAGLVISLFDLCNNVTEKCLPSITFCHDRKYICKNKRKKLQSISLHYIYLYNNCKRQKKHFVKNCTHFGRTYSCSQKDILKKKYEHVRRLNGRKHKIFFFRKDIYANSCDNDEILKKREGNGISTNCIFSSGGKNYGGFAEKGGNALYGFNKEDGVYSNEGISTAGSAEKGDTVNEEGANSEAEKEDTFSNKEGKNLHGEKTGETNAFPMDAENEENFGKAIKKAEEYFKGKEDNIIEKREIDKKKKVIENLKEQEDVFSDKFLDLSMYDVLKHVYQEGMYANSKKLVDVIYTWMQNAYTRVIKGEGDGDGGSGGEINHDSADGVVERVISDDYSRERKESDFLNFIFRNTDNDKQSSDVESLKLYNRKNLSKYFFSFNRGNILKQLVTEGEDEMVDDKKNPKIYEERDEIFDEHVQKILTNPLFHYDENYYIDRNRYMKSNVTIEFNIYDSYNDKAILNNKKTNSTMLEFPLMYSHSIIQKCILTMKKLEKAIFYINNSFLFKKFSFDTLPTNEEDRNIYDIIINENWLKMEIYLCNIYGINEKWMGITPETFADEKSASNFLKEYSIGSSNNLIGMVPGQGVEGGERTNQGNSNAGSWSGDSSSGDSGSGDNGSGDSSSGESNSGGSSCGESSSGKSSNEENTTDENCSGESNSGKSSNEENTTDGNCSGESSNDENTTDGNCSGESRNSLTAKRRAEIAKRTEEYETKKELEIKTDFLMKKLENEMKYDPNHYMWQDLYPQLDEHQKKKTDAYFDSFKKEMSENKFSRGYTDNIKKKQSLKGYDIGEKIEGRAKYYIWQETIHGFSLYFPLRPYIKKKDIIIDIDNTFFFLSISNYTIVKDFFTNPINSSDSIWSLSDNEHTNVIPSPTSKKKDKQFPLYEIVQSDERDMNKIVKEQYCLIYNIYKDNNHKYMWGSIFKSS</sequence>
<evidence type="ECO:0000256" key="2">
    <source>
        <dbReference type="SAM" id="SignalP"/>
    </source>
</evidence>
<evidence type="ECO:0000256" key="1">
    <source>
        <dbReference type="SAM" id="MobiDB-lite"/>
    </source>
</evidence>
<keyword evidence="2" id="KW-0732">Signal</keyword>
<feature type="region of interest" description="Disordered" evidence="1">
    <location>
        <begin position="168"/>
        <end position="215"/>
    </location>
</feature>
<feature type="signal peptide" evidence="2">
    <location>
        <begin position="1"/>
        <end position="19"/>
    </location>
</feature>
<feature type="compositionally biased region" description="Low complexity" evidence="1">
    <location>
        <begin position="623"/>
        <end position="670"/>
    </location>
</feature>
<name>A0A1D3TH09_PLAOA</name>
<keyword evidence="5" id="KW-1185">Reference proteome</keyword>
<proteinExistence type="predicted"/>
<gene>
    <name evidence="4" type="primary">PocGH01_08032100</name>
    <name evidence="4" type="ORF">POCGH01_08032100</name>
</gene>
<dbReference type="InterPro" id="IPR008978">
    <property type="entry name" value="HSP20-like_chaperone"/>
</dbReference>
<feature type="compositionally biased region" description="Polar residues" evidence="1">
    <location>
        <begin position="688"/>
        <end position="701"/>
    </location>
</feature>